<organism evidence="1 2">
    <name type="scientific">Dorcoceras hygrometricum</name>
    <dbReference type="NCBI Taxonomy" id="472368"/>
    <lineage>
        <taxon>Eukaryota</taxon>
        <taxon>Viridiplantae</taxon>
        <taxon>Streptophyta</taxon>
        <taxon>Embryophyta</taxon>
        <taxon>Tracheophyta</taxon>
        <taxon>Spermatophyta</taxon>
        <taxon>Magnoliopsida</taxon>
        <taxon>eudicotyledons</taxon>
        <taxon>Gunneridae</taxon>
        <taxon>Pentapetalae</taxon>
        <taxon>asterids</taxon>
        <taxon>lamiids</taxon>
        <taxon>Lamiales</taxon>
        <taxon>Gesneriaceae</taxon>
        <taxon>Didymocarpoideae</taxon>
        <taxon>Trichosporeae</taxon>
        <taxon>Loxocarpinae</taxon>
        <taxon>Dorcoceras</taxon>
    </lineage>
</organism>
<evidence type="ECO:0000313" key="2">
    <source>
        <dbReference type="Proteomes" id="UP000250235"/>
    </source>
</evidence>
<reference evidence="1 2" key="1">
    <citation type="journal article" date="2015" name="Proc. Natl. Acad. Sci. U.S.A.">
        <title>The resurrection genome of Boea hygrometrica: A blueprint for survival of dehydration.</title>
        <authorList>
            <person name="Xiao L."/>
            <person name="Yang G."/>
            <person name="Zhang L."/>
            <person name="Yang X."/>
            <person name="Zhao S."/>
            <person name="Ji Z."/>
            <person name="Zhou Q."/>
            <person name="Hu M."/>
            <person name="Wang Y."/>
            <person name="Chen M."/>
            <person name="Xu Y."/>
            <person name="Jin H."/>
            <person name="Xiao X."/>
            <person name="Hu G."/>
            <person name="Bao F."/>
            <person name="Hu Y."/>
            <person name="Wan P."/>
            <person name="Li L."/>
            <person name="Deng X."/>
            <person name="Kuang T."/>
            <person name="Xiang C."/>
            <person name="Zhu J.K."/>
            <person name="Oliver M.J."/>
            <person name="He Y."/>
        </authorList>
    </citation>
    <scope>NUCLEOTIDE SEQUENCE [LARGE SCALE GENOMIC DNA]</scope>
    <source>
        <strain evidence="2">cv. XS01</strain>
    </source>
</reference>
<dbReference type="PANTHER" id="PTHR36030:SF1">
    <property type="entry name" value="CALMODULIN-BINDING DOMAIN-CONTAINING PROTEIN"/>
    <property type="match status" value="1"/>
</dbReference>
<protein>
    <submittedName>
        <fullName evidence="1">Uncharacterized protein</fullName>
    </submittedName>
</protein>
<dbReference type="OrthoDB" id="906193at2759"/>
<dbReference type="EMBL" id="KQ999307">
    <property type="protein sequence ID" value="KZV42075.1"/>
    <property type="molecule type" value="Genomic_DNA"/>
</dbReference>
<gene>
    <name evidence="1" type="ORF">F511_18421</name>
</gene>
<name>A0A2Z7C566_9LAMI</name>
<sequence length="113" mass="12893">MESKRRGLFTKSKLVRSLYNRGTKPSSTAVHPHNGKRNKLASVEPKDSTMDLVIVNQEQVYHQPKVAYVVPDRAGRMENFQALCVEDDGVDSKAARYISNVQERFRLEEMQLA</sequence>
<keyword evidence="2" id="KW-1185">Reference proteome</keyword>
<proteinExistence type="predicted"/>
<dbReference type="PANTHER" id="PTHR36030">
    <property type="entry name" value="CALMODULIN-BINDING DOMAIN-CONTAINING PROTEIN"/>
    <property type="match status" value="1"/>
</dbReference>
<evidence type="ECO:0000313" key="1">
    <source>
        <dbReference type="EMBL" id="KZV42075.1"/>
    </source>
</evidence>
<accession>A0A2Z7C566</accession>
<dbReference type="AlphaFoldDB" id="A0A2Z7C566"/>
<dbReference type="Proteomes" id="UP000250235">
    <property type="component" value="Unassembled WGS sequence"/>
</dbReference>